<evidence type="ECO:0000256" key="1">
    <source>
        <dbReference type="ARBA" id="ARBA00009547"/>
    </source>
</evidence>
<dbReference type="CDD" id="cd11010">
    <property type="entry name" value="S1-P1_nuclease"/>
    <property type="match status" value="1"/>
</dbReference>
<dbReference type="GO" id="GO:0003676">
    <property type="term" value="F:nucleic acid binding"/>
    <property type="evidence" value="ECO:0007669"/>
    <property type="project" value="InterPro"/>
</dbReference>
<keyword evidence="5" id="KW-0378">Hydrolase</keyword>
<dbReference type="GO" id="GO:0006308">
    <property type="term" value="P:DNA catabolic process"/>
    <property type="evidence" value="ECO:0007669"/>
    <property type="project" value="InterPro"/>
</dbReference>
<keyword evidence="7" id="KW-0325">Glycoprotein</keyword>
<name>A0A8H7WBI1_9HELO</name>
<evidence type="ECO:0000256" key="4">
    <source>
        <dbReference type="ARBA" id="ARBA00022759"/>
    </source>
</evidence>
<dbReference type="Proteomes" id="UP000664132">
    <property type="component" value="Unassembled WGS sequence"/>
</dbReference>
<dbReference type="PANTHER" id="PTHR33146">
    <property type="entry name" value="ENDONUCLEASE 4"/>
    <property type="match status" value="1"/>
</dbReference>
<keyword evidence="4" id="KW-0255">Endonuclease</keyword>
<gene>
    <name evidence="9" type="ORF">IFR04_005625</name>
</gene>
<dbReference type="GO" id="GO:0046872">
    <property type="term" value="F:metal ion binding"/>
    <property type="evidence" value="ECO:0007669"/>
    <property type="project" value="UniProtKB-KW"/>
</dbReference>
<evidence type="ECO:0000256" key="3">
    <source>
        <dbReference type="ARBA" id="ARBA00022723"/>
    </source>
</evidence>
<evidence type="ECO:0000256" key="8">
    <source>
        <dbReference type="SAM" id="SignalP"/>
    </source>
</evidence>
<evidence type="ECO:0008006" key="11">
    <source>
        <dbReference type="Google" id="ProtNLM"/>
    </source>
</evidence>
<dbReference type="EMBL" id="JAFJYH010000069">
    <property type="protein sequence ID" value="KAG4421214.1"/>
    <property type="molecule type" value="Genomic_DNA"/>
</dbReference>
<keyword evidence="3" id="KW-0479">Metal-binding</keyword>
<keyword evidence="8" id="KW-0732">Signal</keyword>
<dbReference type="GO" id="GO:0004519">
    <property type="term" value="F:endonuclease activity"/>
    <property type="evidence" value="ECO:0007669"/>
    <property type="project" value="UniProtKB-KW"/>
</dbReference>
<dbReference type="GO" id="GO:0016788">
    <property type="term" value="F:hydrolase activity, acting on ester bonds"/>
    <property type="evidence" value="ECO:0007669"/>
    <property type="project" value="InterPro"/>
</dbReference>
<keyword evidence="6" id="KW-1015">Disulfide bond</keyword>
<comment type="similarity">
    <text evidence="1">Belongs to the nuclease type I family.</text>
</comment>
<feature type="chain" id="PRO_5034724024" description="Nuclease S1" evidence="8">
    <location>
        <begin position="22"/>
        <end position="291"/>
    </location>
</feature>
<dbReference type="InterPro" id="IPR003154">
    <property type="entry name" value="S1/P1nuclease"/>
</dbReference>
<comment type="caution">
    <text evidence="9">The sequence shown here is derived from an EMBL/GenBank/DDBJ whole genome shotgun (WGS) entry which is preliminary data.</text>
</comment>
<dbReference type="InterPro" id="IPR008947">
    <property type="entry name" value="PLipase_C/P1_nuclease_dom_sf"/>
</dbReference>
<keyword evidence="2" id="KW-0540">Nuclease</keyword>
<dbReference type="AlphaFoldDB" id="A0A8H7WBI1"/>
<dbReference type="Gene3D" id="1.10.575.10">
    <property type="entry name" value="P1 Nuclease"/>
    <property type="match status" value="1"/>
</dbReference>
<accession>A0A8H7WBI1</accession>
<feature type="signal peptide" evidence="8">
    <location>
        <begin position="1"/>
        <end position="21"/>
    </location>
</feature>
<dbReference type="FunFam" id="1.10.575.10:FF:000004">
    <property type="entry name" value="Nuclease S1"/>
    <property type="match status" value="1"/>
</dbReference>
<reference evidence="9" key="1">
    <citation type="submission" date="2021-02" db="EMBL/GenBank/DDBJ databases">
        <title>Genome sequence Cadophora malorum strain M34.</title>
        <authorList>
            <person name="Stefanovic E."/>
            <person name="Vu D."/>
            <person name="Scully C."/>
            <person name="Dijksterhuis J."/>
            <person name="Roader J."/>
            <person name="Houbraken J."/>
        </authorList>
    </citation>
    <scope>NUCLEOTIDE SEQUENCE</scope>
    <source>
        <strain evidence="9">M34</strain>
    </source>
</reference>
<protein>
    <recommendedName>
        <fullName evidence="11">Nuclease S1</fullName>
    </recommendedName>
</protein>
<evidence type="ECO:0000313" key="9">
    <source>
        <dbReference type="EMBL" id="KAG4421214.1"/>
    </source>
</evidence>
<sequence>MQLQFSTSILLLASSAPIASAWGTLGHDTVAYIATNFVSAATKTYFQTILGDTSTDYLASVATWADSYRYTTAGKFSAPFHYIDALDSPPSSCGVDYTRDCGTGGCVVSAINNYTTRVKTTSLSSAERIIAAKMLIHFIGDIHQPLHDENLDVGGNDIDVTFDGASTNLHAIWDTAIPEKLVGGYSLAYAKTWATNLTTGIKTGTYKSASASWLTGMKLSDPVASSMIWAKDSNAFVCSEVMPKGVSPLETVDLGGGYYQSVVGTVELQVAKAGYRLAAWLNLIATGVTGL</sequence>
<dbReference type="OrthoDB" id="441446at2759"/>
<evidence type="ECO:0000256" key="7">
    <source>
        <dbReference type="ARBA" id="ARBA00023180"/>
    </source>
</evidence>
<dbReference type="PANTHER" id="PTHR33146:SF26">
    <property type="entry name" value="ENDONUCLEASE 4"/>
    <property type="match status" value="1"/>
</dbReference>
<dbReference type="SUPFAM" id="SSF48537">
    <property type="entry name" value="Phospholipase C/P1 nuclease"/>
    <property type="match status" value="1"/>
</dbReference>
<evidence type="ECO:0000256" key="2">
    <source>
        <dbReference type="ARBA" id="ARBA00022722"/>
    </source>
</evidence>
<evidence type="ECO:0000256" key="6">
    <source>
        <dbReference type="ARBA" id="ARBA00023157"/>
    </source>
</evidence>
<dbReference type="Pfam" id="PF02265">
    <property type="entry name" value="S1-P1_nuclease"/>
    <property type="match status" value="1"/>
</dbReference>
<evidence type="ECO:0000256" key="5">
    <source>
        <dbReference type="ARBA" id="ARBA00022801"/>
    </source>
</evidence>
<evidence type="ECO:0000313" key="10">
    <source>
        <dbReference type="Proteomes" id="UP000664132"/>
    </source>
</evidence>
<proteinExistence type="inferred from homology"/>
<organism evidence="9 10">
    <name type="scientific">Cadophora malorum</name>
    <dbReference type="NCBI Taxonomy" id="108018"/>
    <lineage>
        <taxon>Eukaryota</taxon>
        <taxon>Fungi</taxon>
        <taxon>Dikarya</taxon>
        <taxon>Ascomycota</taxon>
        <taxon>Pezizomycotina</taxon>
        <taxon>Leotiomycetes</taxon>
        <taxon>Helotiales</taxon>
        <taxon>Ploettnerulaceae</taxon>
        <taxon>Cadophora</taxon>
    </lineage>
</organism>
<keyword evidence="10" id="KW-1185">Reference proteome</keyword>